<organism evidence="2 3">
    <name type="scientific">Aspergillus fijiensis CBS 313.89</name>
    <dbReference type="NCBI Taxonomy" id="1448319"/>
    <lineage>
        <taxon>Eukaryota</taxon>
        <taxon>Fungi</taxon>
        <taxon>Dikarya</taxon>
        <taxon>Ascomycota</taxon>
        <taxon>Pezizomycotina</taxon>
        <taxon>Eurotiomycetes</taxon>
        <taxon>Eurotiomycetidae</taxon>
        <taxon>Eurotiales</taxon>
        <taxon>Aspergillaceae</taxon>
        <taxon>Aspergillus</taxon>
    </lineage>
</organism>
<dbReference type="VEuPathDB" id="FungiDB:BO72DRAFT_162108"/>
<reference evidence="2 3" key="1">
    <citation type="submission" date="2018-02" db="EMBL/GenBank/DDBJ databases">
        <title>The genomes of Aspergillus section Nigri reveals drivers in fungal speciation.</title>
        <authorList>
            <consortium name="DOE Joint Genome Institute"/>
            <person name="Vesth T.C."/>
            <person name="Nybo J."/>
            <person name="Theobald S."/>
            <person name="Brandl J."/>
            <person name="Frisvad J.C."/>
            <person name="Nielsen K.F."/>
            <person name="Lyhne E.K."/>
            <person name="Kogle M.E."/>
            <person name="Kuo A."/>
            <person name="Riley R."/>
            <person name="Clum A."/>
            <person name="Nolan M."/>
            <person name="Lipzen A."/>
            <person name="Salamov A."/>
            <person name="Henrissat B."/>
            <person name="Wiebenga A."/>
            <person name="De vries R.P."/>
            <person name="Grigoriev I.V."/>
            <person name="Mortensen U.H."/>
            <person name="Andersen M.R."/>
            <person name="Baker S.E."/>
        </authorList>
    </citation>
    <scope>NUCLEOTIDE SEQUENCE [LARGE SCALE GENOMIC DNA]</scope>
    <source>
        <strain evidence="2 3">CBS 313.89</strain>
    </source>
</reference>
<sequence>MYLLQFSNHRQLWIPIMVPCALRIWLLCACTFLHLATHCWSGRKIDSACLMMMTGWGRTVAVTFVYLSAGTIGFRSARREAPFHQFRYRPRKQDRTVPGVSGVGISGR</sequence>
<dbReference type="GeneID" id="63856653"/>
<dbReference type="EMBL" id="KZ824655">
    <property type="protein sequence ID" value="RAK75594.1"/>
    <property type="molecule type" value="Genomic_DNA"/>
</dbReference>
<dbReference type="AlphaFoldDB" id="A0A8G1RLS6"/>
<proteinExistence type="predicted"/>
<evidence type="ECO:0000256" key="1">
    <source>
        <dbReference type="SAM" id="Phobius"/>
    </source>
</evidence>
<keyword evidence="1" id="KW-0472">Membrane</keyword>
<gene>
    <name evidence="2" type="ORF">BO72DRAFT_162108</name>
</gene>
<dbReference type="Proteomes" id="UP000249789">
    <property type="component" value="Unassembled WGS sequence"/>
</dbReference>
<evidence type="ECO:0000313" key="3">
    <source>
        <dbReference type="Proteomes" id="UP000249789"/>
    </source>
</evidence>
<keyword evidence="1" id="KW-0812">Transmembrane</keyword>
<keyword evidence="3" id="KW-1185">Reference proteome</keyword>
<feature type="transmembrane region" description="Helical" evidence="1">
    <location>
        <begin position="12"/>
        <end position="36"/>
    </location>
</feature>
<keyword evidence="1" id="KW-1133">Transmembrane helix</keyword>
<accession>A0A8G1RLS6</accession>
<name>A0A8G1RLS6_9EURO</name>
<protein>
    <submittedName>
        <fullName evidence="2">Uncharacterized protein</fullName>
    </submittedName>
</protein>
<evidence type="ECO:0000313" key="2">
    <source>
        <dbReference type="EMBL" id="RAK75594.1"/>
    </source>
</evidence>
<dbReference type="RefSeq" id="XP_040799604.1">
    <property type="nucleotide sequence ID" value="XM_040939320.1"/>
</dbReference>
<feature type="transmembrane region" description="Helical" evidence="1">
    <location>
        <begin position="56"/>
        <end position="77"/>
    </location>
</feature>